<name>A0A1V8TUR2_9PEZI</name>
<dbReference type="Proteomes" id="UP000192596">
    <property type="component" value="Unassembled WGS sequence"/>
</dbReference>
<feature type="compositionally biased region" description="Low complexity" evidence="1">
    <location>
        <begin position="423"/>
        <end position="434"/>
    </location>
</feature>
<dbReference type="OrthoDB" id="3899138at2759"/>
<gene>
    <name evidence="2" type="ORF">B0A48_00461</name>
</gene>
<evidence type="ECO:0000313" key="2">
    <source>
        <dbReference type="EMBL" id="OQO15079.1"/>
    </source>
</evidence>
<proteinExistence type="predicted"/>
<protein>
    <submittedName>
        <fullName evidence="2">Uncharacterized protein</fullName>
    </submittedName>
</protein>
<dbReference type="AlphaFoldDB" id="A0A1V8TUR2"/>
<feature type="region of interest" description="Disordered" evidence="1">
    <location>
        <begin position="657"/>
        <end position="708"/>
    </location>
</feature>
<dbReference type="EMBL" id="NAJO01000001">
    <property type="protein sequence ID" value="OQO15079.1"/>
    <property type="molecule type" value="Genomic_DNA"/>
</dbReference>
<comment type="caution">
    <text evidence="2">The sequence shown here is derived from an EMBL/GenBank/DDBJ whole genome shotgun (WGS) entry which is preliminary data.</text>
</comment>
<feature type="region of interest" description="Disordered" evidence="1">
    <location>
        <begin position="390"/>
        <end position="454"/>
    </location>
</feature>
<reference evidence="3" key="1">
    <citation type="submission" date="2017-03" db="EMBL/GenBank/DDBJ databases">
        <title>Genomes of endolithic fungi from Antarctica.</title>
        <authorList>
            <person name="Coleine C."/>
            <person name="Masonjones S."/>
            <person name="Stajich J.E."/>
        </authorList>
    </citation>
    <scope>NUCLEOTIDE SEQUENCE [LARGE SCALE GENOMIC DNA]</scope>
    <source>
        <strain evidence="3">CCFEE 5527</strain>
    </source>
</reference>
<dbReference type="InParanoid" id="A0A1V8TUR2"/>
<sequence length="841" mass="89154">MSDFQSCIDDSFGAAPWPARFAPSVRSDAQANGPRDGHWDVASSTGSFIDDCCPTAVGYAPLRSTAGHVKPLGNDLVRQLTKATLDDRAAAAKRAVTLNATKPGSVSSTKSVRTTEPPTKQRALFAVPQITSSKERAQVHVQAQNGTALGHDRVNGTAAEAALFTKTASVTAKVYPEPGTRSKAGKSPSVAPGLQKVRIVSKTGEEVFVNLPTAALTKVRCQAQPSSPQANDIAKAHLPDAVEPFVDAAQPDHVGKAGKGNKSKNGGKPGKGKDGKTASEQNTVDRALSTRLGITEQNILTVAESIASVPREPPTTVKQASERRSPAVSVTPNQILGVAQKIASMPASKHSSKENGSNYKAPSVHTDRSSTTLHDFGGGVGGFDIFAETAPSGRRTSAPPLQADMTRVSASKPASRSLAEAPSRGGYSSRQSSQHVVSIPPRSQTAAMPMNSSHQQRIVHAGSQLFSTRQASVVQSPASVIQAVNTSPANWGAQSCYHNQTANGARGVITPQQNGSEIGSQPSARESFESHCKTKFAGAGWISPHPLSVAPNAVCSPRQTAVRLPGESFDDPGATLTYEEWKEQRDEQLTVVSSSSRGQYMVPSLAGSKVRSPPVATSRPLGYGGSYSVPTMPPQPQYPVYTQDWAGRSAAAPYACAREAQESPTPLGANPVASHGSSTLQHQFHGSDDGSNTGWHQLPQVDGSPQAPYTVGVRPSELQQYNQRVRSTVSHYTDRVSKLRNGAVLQQPDYGSWERHSRSSQAFQAVTSRPASSVRSNGQIHLAMPWDDADAMSSHSTTLRPSSNEYVEPVTQSIVTYGAQEWQNLENAENGQGGFQSCQMW</sequence>
<accession>A0A1V8TUR2</accession>
<evidence type="ECO:0000256" key="1">
    <source>
        <dbReference type="SAM" id="MobiDB-lite"/>
    </source>
</evidence>
<feature type="compositionally biased region" description="Polar residues" evidence="1">
    <location>
        <begin position="441"/>
        <end position="454"/>
    </location>
</feature>
<organism evidence="2 3">
    <name type="scientific">Cryoendolithus antarcticus</name>
    <dbReference type="NCBI Taxonomy" id="1507870"/>
    <lineage>
        <taxon>Eukaryota</taxon>
        <taxon>Fungi</taxon>
        <taxon>Dikarya</taxon>
        <taxon>Ascomycota</taxon>
        <taxon>Pezizomycotina</taxon>
        <taxon>Dothideomycetes</taxon>
        <taxon>Dothideomycetidae</taxon>
        <taxon>Cladosporiales</taxon>
        <taxon>Cladosporiaceae</taxon>
        <taxon>Cryoendolithus</taxon>
    </lineage>
</organism>
<feature type="compositionally biased region" description="Polar residues" evidence="1">
    <location>
        <begin position="675"/>
        <end position="695"/>
    </location>
</feature>
<feature type="region of interest" description="Disordered" evidence="1">
    <location>
        <begin position="251"/>
        <end position="283"/>
    </location>
</feature>
<feature type="region of interest" description="Disordered" evidence="1">
    <location>
        <begin position="346"/>
        <end position="368"/>
    </location>
</feature>
<keyword evidence="3" id="KW-1185">Reference proteome</keyword>
<evidence type="ECO:0000313" key="3">
    <source>
        <dbReference type="Proteomes" id="UP000192596"/>
    </source>
</evidence>